<evidence type="ECO:0000313" key="7">
    <source>
        <dbReference type="EMBL" id="QNA46286.1"/>
    </source>
</evidence>
<comment type="subcellular location">
    <subcellularLocation>
        <location evidence="1">Cell membrane</location>
        <topology evidence="1">Multi-pass membrane protein</topology>
    </subcellularLocation>
</comment>
<feature type="transmembrane region" description="Helical" evidence="5">
    <location>
        <begin position="246"/>
        <end position="266"/>
    </location>
</feature>
<feature type="transmembrane region" description="Helical" evidence="5">
    <location>
        <begin position="144"/>
        <end position="163"/>
    </location>
</feature>
<dbReference type="GO" id="GO:0005524">
    <property type="term" value="F:ATP binding"/>
    <property type="evidence" value="ECO:0007669"/>
    <property type="project" value="InterPro"/>
</dbReference>
<dbReference type="Proteomes" id="UP000515344">
    <property type="component" value="Chromosome"/>
</dbReference>
<name>A0A7G5XLD3_9BACT</name>
<protein>
    <recommendedName>
        <fullName evidence="6">ABC transmembrane type-1 domain-containing protein</fullName>
    </recommendedName>
</protein>
<evidence type="ECO:0000256" key="2">
    <source>
        <dbReference type="ARBA" id="ARBA00022692"/>
    </source>
</evidence>
<dbReference type="PROSITE" id="PS50929">
    <property type="entry name" value="ABC_TM1F"/>
    <property type="match status" value="1"/>
</dbReference>
<feature type="transmembrane region" description="Helical" evidence="5">
    <location>
        <begin position="120"/>
        <end position="138"/>
    </location>
</feature>
<evidence type="ECO:0000256" key="3">
    <source>
        <dbReference type="ARBA" id="ARBA00022989"/>
    </source>
</evidence>
<reference evidence="8" key="1">
    <citation type="submission" date="2020-08" db="EMBL/GenBank/DDBJ databases">
        <title>Lacibacter sp. S13-6-6 genome sequencing.</title>
        <authorList>
            <person name="Jin L."/>
        </authorList>
    </citation>
    <scope>NUCLEOTIDE SEQUENCE [LARGE SCALE GENOMIC DNA]</scope>
    <source>
        <strain evidence="8">S13-6-6</strain>
    </source>
</reference>
<keyword evidence="4 5" id="KW-0472">Membrane</keyword>
<evidence type="ECO:0000256" key="5">
    <source>
        <dbReference type="SAM" id="Phobius"/>
    </source>
</evidence>
<feature type="transmembrane region" description="Helical" evidence="5">
    <location>
        <begin position="20"/>
        <end position="38"/>
    </location>
</feature>
<feature type="transmembrane region" description="Helical" evidence="5">
    <location>
        <begin position="211"/>
        <end position="234"/>
    </location>
</feature>
<proteinExistence type="predicted"/>
<dbReference type="KEGG" id="lacs:H4075_08970"/>
<feature type="transmembrane region" description="Helical" evidence="5">
    <location>
        <begin position="50"/>
        <end position="70"/>
    </location>
</feature>
<organism evidence="7 8">
    <name type="scientific">Lacibacter sediminis</name>
    <dbReference type="NCBI Taxonomy" id="2760713"/>
    <lineage>
        <taxon>Bacteria</taxon>
        <taxon>Pseudomonadati</taxon>
        <taxon>Bacteroidota</taxon>
        <taxon>Chitinophagia</taxon>
        <taxon>Chitinophagales</taxon>
        <taxon>Chitinophagaceae</taxon>
        <taxon>Lacibacter</taxon>
    </lineage>
</organism>
<evidence type="ECO:0000256" key="4">
    <source>
        <dbReference type="ARBA" id="ARBA00023136"/>
    </source>
</evidence>
<evidence type="ECO:0000259" key="6">
    <source>
        <dbReference type="PROSITE" id="PS50929"/>
    </source>
</evidence>
<dbReference type="Pfam" id="PF13748">
    <property type="entry name" value="ABC_membrane_3"/>
    <property type="match status" value="1"/>
</dbReference>
<dbReference type="AlphaFoldDB" id="A0A7G5XLD3"/>
<keyword evidence="3 5" id="KW-1133">Transmembrane helix</keyword>
<evidence type="ECO:0000256" key="1">
    <source>
        <dbReference type="ARBA" id="ARBA00004651"/>
    </source>
</evidence>
<dbReference type="EMBL" id="CP060007">
    <property type="protein sequence ID" value="QNA46286.1"/>
    <property type="molecule type" value="Genomic_DNA"/>
</dbReference>
<feature type="domain" description="ABC transmembrane type-1" evidence="6">
    <location>
        <begin position="114"/>
        <end position="271"/>
    </location>
</feature>
<dbReference type="InterPro" id="IPR011527">
    <property type="entry name" value="ABC1_TM_dom"/>
</dbReference>
<sequence length="297" mass="34258">MPGKWVIQTIVKQYKYKLLITYALFAVEMLGLLMRPYFLGEAVNDLIKGSYNGLFYLAGAHLLWVITGTIRHRYDSRTYSEIYTSLVVKLMSKHKQKDLSKLSAHSTLSREFIDFLEFDLNYIIEAAYNIVGSMILLFFYDTQVVLLCLLMLIPVTITSYIYGKRMRRLNKFKNDELEQQINVLATRNPLRINEHYNKLRKWQIKISDQEAWNFGVMELLVMAIITVSLLTVSSVNGKTLQAGDMIGIYTYILKFVSGLDTVPYMIQRLATLKDILHRVELNTEDEIGTEPLVVTAA</sequence>
<dbReference type="SUPFAM" id="SSF90123">
    <property type="entry name" value="ABC transporter transmembrane region"/>
    <property type="match status" value="1"/>
</dbReference>
<dbReference type="RefSeq" id="WP_182806062.1">
    <property type="nucleotide sequence ID" value="NZ_CP060007.1"/>
</dbReference>
<keyword evidence="8" id="KW-1185">Reference proteome</keyword>
<dbReference type="GO" id="GO:0005886">
    <property type="term" value="C:plasma membrane"/>
    <property type="evidence" value="ECO:0007669"/>
    <property type="project" value="UniProtKB-SubCell"/>
</dbReference>
<dbReference type="Gene3D" id="1.20.1560.10">
    <property type="entry name" value="ABC transporter type 1, transmembrane domain"/>
    <property type="match status" value="1"/>
</dbReference>
<gene>
    <name evidence="7" type="ORF">H4075_08970</name>
</gene>
<dbReference type="GO" id="GO:0140359">
    <property type="term" value="F:ABC-type transporter activity"/>
    <property type="evidence" value="ECO:0007669"/>
    <property type="project" value="InterPro"/>
</dbReference>
<accession>A0A7G5XLD3</accession>
<evidence type="ECO:0000313" key="8">
    <source>
        <dbReference type="Proteomes" id="UP000515344"/>
    </source>
</evidence>
<keyword evidence="2 5" id="KW-0812">Transmembrane</keyword>
<dbReference type="InterPro" id="IPR036640">
    <property type="entry name" value="ABC1_TM_sf"/>
</dbReference>